<dbReference type="InterPro" id="IPR027640">
    <property type="entry name" value="Kinesin-like_fam"/>
</dbReference>
<gene>
    <name evidence="4" type="ORF">BD324DRAFT_610691</name>
</gene>
<dbReference type="GO" id="GO:0007018">
    <property type="term" value="P:microtubule-based movement"/>
    <property type="evidence" value="ECO:0007669"/>
    <property type="project" value="InterPro"/>
</dbReference>
<evidence type="ECO:0000256" key="2">
    <source>
        <dbReference type="SAM" id="Coils"/>
    </source>
</evidence>
<dbReference type="OrthoDB" id="3176171at2759"/>
<organism evidence="4 5">
    <name type="scientific">Kockovaella imperatae</name>
    <dbReference type="NCBI Taxonomy" id="4999"/>
    <lineage>
        <taxon>Eukaryota</taxon>
        <taxon>Fungi</taxon>
        <taxon>Dikarya</taxon>
        <taxon>Basidiomycota</taxon>
        <taxon>Agaricomycotina</taxon>
        <taxon>Tremellomycetes</taxon>
        <taxon>Tremellales</taxon>
        <taxon>Cuniculitremaceae</taxon>
        <taxon>Kockovaella</taxon>
    </lineage>
</organism>
<dbReference type="InterPro" id="IPR001752">
    <property type="entry name" value="Kinesin_motor_dom"/>
</dbReference>
<protein>
    <submittedName>
        <fullName evidence="4">p-loop containing nucleoside triphosphate hydrolase protein</fullName>
    </submittedName>
</protein>
<comment type="caution">
    <text evidence="1">Lacks conserved residue(s) required for the propagation of feature annotation.</text>
</comment>
<sequence>MGGYATVAIHRGDLDAVLHLVAGRRQTRGTDRNDASSRSHCVLLLSTKVHRVTAGLDVPIDGPRRIIVDLAGSERMGDTDRDAETIWINESLGSLGSFFRDLAETGMTTKKRESELTMLTHYCILASARLCVMVTCRFTSASQTGHLVQVKDWERKTESLNKAAFHFAINCKKAVPPPPTTDEQDLRDEEQIDGMVPSDDIWTLQARIDAMTRTIEANASQLDEYSKYLLMSNLAQHDTDARREAVKLANVCDELAAARKALEAQNLAEAQHFFGNTQIQEAVNRARDLQRELDAMSADLTLAQHAENTRSKDAEKLLVEASLACGCELRKSREEVKAAEKLARHAQAHVQELKVANQRFQEAAKKTRHLQPECKWKGDIQKVITDAHRQSQLKARVHRK</sequence>
<accession>A0A1Y1U894</accession>
<proteinExistence type="inferred from homology"/>
<dbReference type="Gene3D" id="3.40.850.10">
    <property type="entry name" value="Kinesin motor domain"/>
    <property type="match status" value="1"/>
</dbReference>
<evidence type="ECO:0000313" key="4">
    <source>
        <dbReference type="EMBL" id="ORX33335.1"/>
    </source>
</evidence>
<dbReference type="PANTHER" id="PTHR24115:SF1004">
    <property type="entry name" value="KINESIN-LIKE PROTEIN KIF15"/>
    <property type="match status" value="1"/>
</dbReference>
<dbReference type="GeneID" id="33556020"/>
<dbReference type="InterPro" id="IPR027417">
    <property type="entry name" value="P-loop_NTPase"/>
</dbReference>
<evidence type="ECO:0000256" key="1">
    <source>
        <dbReference type="PROSITE-ProRule" id="PRU00283"/>
    </source>
</evidence>
<reference evidence="4 5" key="1">
    <citation type="submission" date="2017-03" db="EMBL/GenBank/DDBJ databases">
        <title>Widespread Adenine N6-methylation of Active Genes in Fungi.</title>
        <authorList>
            <consortium name="DOE Joint Genome Institute"/>
            <person name="Mondo S.J."/>
            <person name="Dannebaum R.O."/>
            <person name="Kuo R.C."/>
            <person name="Louie K.B."/>
            <person name="Bewick A.J."/>
            <person name="Labutti K."/>
            <person name="Haridas S."/>
            <person name="Kuo A."/>
            <person name="Salamov A."/>
            <person name="Ahrendt S.R."/>
            <person name="Lau R."/>
            <person name="Bowen B.P."/>
            <person name="Lipzen A."/>
            <person name="Sullivan W."/>
            <person name="Andreopoulos W.B."/>
            <person name="Clum A."/>
            <person name="Lindquist E."/>
            <person name="Daum C."/>
            <person name="Northen T.R."/>
            <person name="Ramamoorthy G."/>
            <person name="Schmitz R.J."/>
            <person name="Gryganskyi A."/>
            <person name="Culley D."/>
            <person name="Magnuson J."/>
            <person name="James T.Y."/>
            <person name="O'Malley M.A."/>
            <person name="Stajich J.E."/>
            <person name="Spatafora J.W."/>
            <person name="Visel A."/>
            <person name="Grigoriev I.V."/>
        </authorList>
    </citation>
    <scope>NUCLEOTIDE SEQUENCE [LARGE SCALE GENOMIC DNA]</scope>
    <source>
        <strain evidence="4 5">NRRL Y-17943</strain>
    </source>
</reference>
<name>A0A1Y1U894_9TREE</name>
<feature type="domain" description="Kinesin motor" evidence="3">
    <location>
        <begin position="1"/>
        <end position="157"/>
    </location>
</feature>
<dbReference type="GO" id="GO:0005874">
    <property type="term" value="C:microtubule"/>
    <property type="evidence" value="ECO:0007669"/>
    <property type="project" value="TreeGrafter"/>
</dbReference>
<dbReference type="InParanoid" id="A0A1Y1U894"/>
<evidence type="ECO:0000313" key="5">
    <source>
        <dbReference type="Proteomes" id="UP000193218"/>
    </source>
</evidence>
<dbReference type="GO" id="GO:0003777">
    <property type="term" value="F:microtubule motor activity"/>
    <property type="evidence" value="ECO:0007669"/>
    <property type="project" value="InterPro"/>
</dbReference>
<dbReference type="GO" id="GO:0005871">
    <property type="term" value="C:kinesin complex"/>
    <property type="evidence" value="ECO:0007669"/>
    <property type="project" value="TreeGrafter"/>
</dbReference>
<dbReference type="Pfam" id="PF00225">
    <property type="entry name" value="Kinesin"/>
    <property type="match status" value="1"/>
</dbReference>
<dbReference type="AlphaFoldDB" id="A0A1Y1U894"/>
<dbReference type="RefSeq" id="XP_021867684.1">
    <property type="nucleotide sequence ID" value="XM_022014212.1"/>
</dbReference>
<evidence type="ECO:0000259" key="3">
    <source>
        <dbReference type="PROSITE" id="PS50067"/>
    </source>
</evidence>
<dbReference type="PRINTS" id="PR00380">
    <property type="entry name" value="KINESINHEAVY"/>
</dbReference>
<dbReference type="GO" id="GO:0005524">
    <property type="term" value="F:ATP binding"/>
    <property type="evidence" value="ECO:0007669"/>
    <property type="project" value="InterPro"/>
</dbReference>
<feature type="coiled-coil region" evidence="2">
    <location>
        <begin position="245"/>
        <end position="356"/>
    </location>
</feature>
<dbReference type="InterPro" id="IPR036961">
    <property type="entry name" value="Kinesin_motor_dom_sf"/>
</dbReference>
<keyword evidence="5" id="KW-1185">Reference proteome</keyword>
<keyword evidence="4" id="KW-0378">Hydrolase</keyword>
<dbReference type="SUPFAM" id="SSF52540">
    <property type="entry name" value="P-loop containing nucleoside triphosphate hydrolases"/>
    <property type="match status" value="1"/>
</dbReference>
<dbReference type="PANTHER" id="PTHR24115">
    <property type="entry name" value="KINESIN-RELATED"/>
    <property type="match status" value="1"/>
</dbReference>
<comment type="caution">
    <text evidence="4">The sequence shown here is derived from an EMBL/GenBank/DDBJ whole genome shotgun (WGS) entry which is preliminary data.</text>
</comment>
<dbReference type="Proteomes" id="UP000193218">
    <property type="component" value="Unassembled WGS sequence"/>
</dbReference>
<dbReference type="STRING" id="4999.A0A1Y1U894"/>
<comment type="similarity">
    <text evidence="1">Belongs to the TRAFAC class myosin-kinesin ATPase superfamily. Kinesin family.</text>
</comment>
<dbReference type="EMBL" id="NBSH01000025">
    <property type="protein sequence ID" value="ORX33335.1"/>
    <property type="molecule type" value="Genomic_DNA"/>
</dbReference>
<keyword evidence="2" id="KW-0175">Coiled coil</keyword>
<dbReference type="GO" id="GO:0016887">
    <property type="term" value="F:ATP hydrolysis activity"/>
    <property type="evidence" value="ECO:0007669"/>
    <property type="project" value="TreeGrafter"/>
</dbReference>
<dbReference type="PROSITE" id="PS50067">
    <property type="entry name" value="KINESIN_MOTOR_2"/>
    <property type="match status" value="1"/>
</dbReference>
<dbReference type="GO" id="GO:0008017">
    <property type="term" value="F:microtubule binding"/>
    <property type="evidence" value="ECO:0007669"/>
    <property type="project" value="InterPro"/>
</dbReference>